<keyword evidence="6" id="KW-0547">Nucleotide-binding</keyword>
<evidence type="ECO:0000259" key="16">
    <source>
        <dbReference type="PROSITE" id="PS50893"/>
    </source>
</evidence>
<feature type="domain" description="ABC transporter" evidence="16">
    <location>
        <begin position="9"/>
        <end position="255"/>
    </location>
</feature>
<dbReference type="InterPro" id="IPR003439">
    <property type="entry name" value="ABC_transporter-like_ATP-bd"/>
</dbReference>
<reference evidence="17" key="1">
    <citation type="submission" date="2019-10" db="EMBL/GenBank/DDBJ databases">
        <authorList>
            <person name="Ross D.E."/>
            <person name="Gulliver D."/>
        </authorList>
    </citation>
    <scope>NUCLEOTIDE SEQUENCE</scope>
    <source>
        <strain evidence="17">DER-2019</strain>
    </source>
</reference>
<name>A0A923KXA1_9FIRM</name>
<dbReference type="SMART" id="SM00382">
    <property type="entry name" value="AAA"/>
    <property type="match status" value="2"/>
</dbReference>
<accession>A0A923KXA1</accession>
<evidence type="ECO:0000256" key="14">
    <source>
        <dbReference type="ARBA" id="ARBA00044143"/>
    </source>
</evidence>
<dbReference type="GO" id="GO:0005886">
    <property type="term" value="C:plasma membrane"/>
    <property type="evidence" value="ECO:0007669"/>
    <property type="project" value="UniProtKB-SubCell"/>
</dbReference>
<dbReference type="GO" id="GO:0015413">
    <property type="term" value="F:ABC-type nickel transporter activity"/>
    <property type="evidence" value="ECO:0007669"/>
    <property type="project" value="UniProtKB-EC"/>
</dbReference>
<comment type="subcellular location">
    <subcellularLocation>
        <location evidence="1">Cell membrane</location>
        <topology evidence="1">Peripheral membrane protein</topology>
    </subcellularLocation>
</comment>
<dbReference type="PROSITE" id="PS50893">
    <property type="entry name" value="ABC_TRANSPORTER_2"/>
    <property type="match status" value="2"/>
</dbReference>
<evidence type="ECO:0000256" key="6">
    <source>
        <dbReference type="ARBA" id="ARBA00022741"/>
    </source>
</evidence>
<proteinExistence type="inferred from homology"/>
<dbReference type="InterPro" id="IPR050388">
    <property type="entry name" value="ABC_Ni/Peptide_Import"/>
</dbReference>
<gene>
    <name evidence="17" type="ORF">GH810_12155</name>
</gene>
<sequence length="573" mass="64401">MIDEGQYLLEIKNFGVEYDCADPPVRAVDDINIKLAKNETLGIIGESGCGKSSFAMGIMGLLNQANVEGEVIYKGQNLNRLPEKEMRKYRWKEIALVFQNSLEVLNPVLTIGEQIGEPIKTHYHNSSAEIDVKVIELMKKVGLDPKWRQAYPHQLSGGMRQRVLVAMALSCNPELLIVDEPTTALDVISKNEILRMLQMLQKELGFTMVIISHDLGVIKKLTNRVMAMYCGRIIEKGLTSEVLRNPLHCYTRGLLNSSPNLFKYKDLWGIDGEPSSGISTNGCAFYPRCCQHEESCSHEKPSLEYVALEHMVACHKGGIETFLKAVNIRKTYKLKEMEIVAVKDVSMEIKSGEIVALVGESGSGKSTLAQVLAGVWKPDKGEAFFKKKKLEGHWETKMMGGMQIVFQDPFSATSQRMKVLDVVKEPLDIIKWGSRDDRDEAGIKALRAVQLPTASEFLDRYCHALSGGQRQRLAIARALVTRPKLLIADEVTSMLDPSTQANLLRKLKGLQNRQGFAMLYITHDLHLARKVADKVYVMYQGEIVEHGVSGDIFKNPEHIYTRQLMKESFRDMI</sequence>
<keyword evidence="10" id="KW-0921">Nickel transport</keyword>
<comment type="caution">
    <text evidence="17">The sequence shown here is derived from an EMBL/GenBank/DDBJ whole genome shotgun (WGS) entry which is preliminary data.</text>
</comment>
<evidence type="ECO:0000256" key="12">
    <source>
        <dbReference type="ARBA" id="ARBA00038669"/>
    </source>
</evidence>
<evidence type="ECO:0000256" key="10">
    <source>
        <dbReference type="ARBA" id="ARBA00023112"/>
    </source>
</evidence>
<dbReference type="AlphaFoldDB" id="A0A923KXA1"/>
<comment type="catalytic activity">
    <reaction evidence="15">
        <text>Ni(2+)(out) + ATP + H2O = Ni(2+)(in) + ADP + phosphate + H(+)</text>
        <dbReference type="Rhea" id="RHEA:15557"/>
        <dbReference type="ChEBI" id="CHEBI:15377"/>
        <dbReference type="ChEBI" id="CHEBI:15378"/>
        <dbReference type="ChEBI" id="CHEBI:30616"/>
        <dbReference type="ChEBI" id="CHEBI:43474"/>
        <dbReference type="ChEBI" id="CHEBI:49786"/>
        <dbReference type="ChEBI" id="CHEBI:456216"/>
        <dbReference type="EC" id="7.2.2.11"/>
    </reaction>
    <physiologicalReaction direction="left-to-right" evidence="15">
        <dbReference type="Rhea" id="RHEA:15558"/>
    </physiologicalReaction>
</comment>
<evidence type="ECO:0000256" key="2">
    <source>
        <dbReference type="ARBA" id="ARBA00005417"/>
    </source>
</evidence>
<keyword evidence="18" id="KW-1185">Reference proteome</keyword>
<keyword evidence="3" id="KW-0813">Transport</keyword>
<dbReference type="Pfam" id="PF08352">
    <property type="entry name" value="oligo_HPY"/>
    <property type="match status" value="1"/>
</dbReference>
<evidence type="ECO:0000256" key="13">
    <source>
        <dbReference type="ARBA" id="ARBA00039098"/>
    </source>
</evidence>
<dbReference type="Pfam" id="PF00005">
    <property type="entry name" value="ABC_tran"/>
    <property type="match status" value="2"/>
</dbReference>
<evidence type="ECO:0000313" key="17">
    <source>
        <dbReference type="EMBL" id="MBC3889068.1"/>
    </source>
</evidence>
<dbReference type="PANTHER" id="PTHR43297">
    <property type="entry name" value="OLIGOPEPTIDE TRANSPORT ATP-BINDING PROTEIN APPD"/>
    <property type="match status" value="1"/>
</dbReference>
<comment type="similarity">
    <text evidence="2">Belongs to the ABC transporter superfamily.</text>
</comment>
<dbReference type="RefSeq" id="WP_148568325.1">
    <property type="nucleotide sequence ID" value="NZ_RXYA01000016.1"/>
</dbReference>
<keyword evidence="4" id="KW-1003">Cell membrane</keyword>
<evidence type="ECO:0000256" key="9">
    <source>
        <dbReference type="ARBA" id="ARBA00023065"/>
    </source>
</evidence>
<evidence type="ECO:0000256" key="7">
    <source>
        <dbReference type="ARBA" id="ARBA00022840"/>
    </source>
</evidence>
<keyword evidence="9" id="KW-0406">Ion transport</keyword>
<dbReference type="GO" id="GO:0005524">
    <property type="term" value="F:ATP binding"/>
    <property type="evidence" value="ECO:0007669"/>
    <property type="project" value="UniProtKB-KW"/>
</dbReference>
<dbReference type="InterPro" id="IPR003593">
    <property type="entry name" value="AAA+_ATPase"/>
</dbReference>
<keyword evidence="8" id="KW-1278">Translocase</keyword>
<dbReference type="InterPro" id="IPR017871">
    <property type="entry name" value="ABC_transporter-like_CS"/>
</dbReference>
<dbReference type="FunFam" id="3.40.50.300:FF:000016">
    <property type="entry name" value="Oligopeptide ABC transporter ATP-binding component"/>
    <property type="match status" value="1"/>
</dbReference>
<dbReference type="NCBIfam" id="TIGR01727">
    <property type="entry name" value="oligo_HPY"/>
    <property type="match status" value="1"/>
</dbReference>
<dbReference type="EMBL" id="WJBD01000014">
    <property type="protein sequence ID" value="MBC3889068.1"/>
    <property type="molecule type" value="Genomic_DNA"/>
</dbReference>
<dbReference type="GO" id="GO:0016887">
    <property type="term" value="F:ATP hydrolysis activity"/>
    <property type="evidence" value="ECO:0007669"/>
    <property type="project" value="InterPro"/>
</dbReference>
<evidence type="ECO:0000256" key="15">
    <source>
        <dbReference type="ARBA" id="ARBA00048610"/>
    </source>
</evidence>
<dbReference type="InterPro" id="IPR027417">
    <property type="entry name" value="P-loop_NTPase"/>
</dbReference>
<evidence type="ECO:0000256" key="5">
    <source>
        <dbReference type="ARBA" id="ARBA00022596"/>
    </source>
</evidence>
<evidence type="ECO:0000256" key="8">
    <source>
        <dbReference type="ARBA" id="ARBA00022967"/>
    </source>
</evidence>
<evidence type="ECO:0000256" key="11">
    <source>
        <dbReference type="ARBA" id="ARBA00023136"/>
    </source>
</evidence>
<feature type="domain" description="ABC transporter" evidence="16">
    <location>
        <begin position="323"/>
        <end position="565"/>
    </location>
</feature>
<keyword evidence="5" id="KW-0533">Nickel</keyword>
<dbReference type="PROSITE" id="PS00211">
    <property type="entry name" value="ABC_TRANSPORTER_1"/>
    <property type="match status" value="2"/>
</dbReference>
<protein>
    <recommendedName>
        <fullName evidence="14">Nickel import system ATP-binding protein NikD</fullName>
        <ecNumber evidence="13">7.2.2.11</ecNumber>
    </recommendedName>
</protein>
<keyword evidence="11" id="KW-0472">Membrane</keyword>
<keyword evidence="7 17" id="KW-0067">ATP-binding</keyword>
<evidence type="ECO:0000313" key="18">
    <source>
        <dbReference type="Proteomes" id="UP000616595"/>
    </source>
</evidence>
<dbReference type="EC" id="7.2.2.11" evidence="13"/>
<dbReference type="OrthoDB" id="9809450at2"/>
<dbReference type="NCBIfam" id="NF008453">
    <property type="entry name" value="PRK11308.1"/>
    <property type="match status" value="2"/>
</dbReference>
<dbReference type="SUPFAM" id="SSF52540">
    <property type="entry name" value="P-loop containing nucleoside triphosphate hydrolases"/>
    <property type="match status" value="2"/>
</dbReference>
<comment type="subunit">
    <text evidence="12">The complex is composed of two ATP-binding proteins (NikD and NikE), two transmembrane proteins (NikB and NikC) and a solute-binding protein (NikA).</text>
</comment>
<evidence type="ECO:0000256" key="4">
    <source>
        <dbReference type="ARBA" id="ARBA00022475"/>
    </source>
</evidence>
<dbReference type="Proteomes" id="UP000616595">
    <property type="component" value="Unassembled WGS sequence"/>
</dbReference>
<organism evidence="17 18">
    <name type="scientific">Acetobacterium paludosum</name>
    <dbReference type="NCBI Taxonomy" id="52693"/>
    <lineage>
        <taxon>Bacteria</taxon>
        <taxon>Bacillati</taxon>
        <taxon>Bacillota</taxon>
        <taxon>Clostridia</taxon>
        <taxon>Eubacteriales</taxon>
        <taxon>Eubacteriaceae</taxon>
        <taxon>Acetobacterium</taxon>
    </lineage>
</organism>
<dbReference type="PANTHER" id="PTHR43297:SF13">
    <property type="entry name" value="NICKEL ABC TRANSPORTER, ATP-BINDING PROTEIN"/>
    <property type="match status" value="1"/>
</dbReference>
<dbReference type="NCBIfam" id="NF007739">
    <property type="entry name" value="PRK10419.1"/>
    <property type="match status" value="2"/>
</dbReference>
<dbReference type="InterPro" id="IPR013563">
    <property type="entry name" value="Oligopep_ABC_C"/>
</dbReference>
<evidence type="ECO:0000256" key="1">
    <source>
        <dbReference type="ARBA" id="ARBA00004202"/>
    </source>
</evidence>
<evidence type="ECO:0000256" key="3">
    <source>
        <dbReference type="ARBA" id="ARBA00022448"/>
    </source>
</evidence>
<dbReference type="CDD" id="cd03257">
    <property type="entry name" value="ABC_NikE_OppD_transporters"/>
    <property type="match status" value="2"/>
</dbReference>
<dbReference type="Gene3D" id="3.40.50.300">
    <property type="entry name" value="P-loop containing nucleotide triphosphate hydrolases"/>
    <property type="match status" value="2"/>
</dbReference>
<reference evidence="17" key="2">
    <citation type="submission" date="2020-10" db="EMBL/GenBank/DDBJ databases">
        <title>Comparative genomics of the Acetobacterium genus.</title>
        <authorList>
            <person name="Marshall C."/>
            <person name="May H."/>
            <person name="Norman S."/>
        </authorList>
    </citation>
    <scope>NUCLEOTIDE SEQUENCE</scope>
    <source>
        <strain evidence="17">DER-2019</strain>
    </source>
</reference>
<dbReference type="GO" id="GO:0015833">
    <property type="term" value="P:peptide transport"/>
    <property type="evidence" value="ECO:0007669"/>
    <property type="project" value="InterPro"/>
</dbReference>